<name>A0A2N7CL69_VIBSP</name>
<evidence type="ECO:0008006" key="3">
    <source>
        <dbReference type="Google" id="ProtNLM"/>
    </source>
</evidence>
<dbReference type="RefSeq" id="WP_102300578.1">
    <property type="nucleotide sequence ID" value="NZ_MCSW01000006.1"/>
</dbReference>
<dbReference type="Gene3D" id="1.10.10.60">
    <property type="entry name" value="Homeodomain-like"/>
    <property type="match status" value="1"/>
</dbReference>
<evidence type="ECO:0000313" key="2">
    <source>
        <dbReference type="Proteomes" id="UP000235405"/>
    </source>
</evidence>
<proteinExistence type="predicted"/>
<gene>
    <name evidence="1" type="ORF">BCV19_20335</name>
</gene>
<organism evidence="1 2">
    <name type="scientific">Vibrio splendidus</name>
    <dbReference type="NCBI Taxonomy" id="29497"/>
    <lineage>
        <taxon>Bacteria</taxon>
        <taxon>Pseudomonadati</taxon>
        <taxon>Pseudomonadota</taxon>
        <taxon>Gammaproteobacteria</taxon>
        <taxon>Vibrionales</taxon>
        <taxon>Vibrionaceae</taxon>
        <taxon>Vibrio</taxon>
    </lineage>
</organism>
<dbReference type="Proteomes" id="UP000235405">
    <property type="component" value="Unassembled WGS sequence"/>
</dbReference>
<sequence>MQTPPSDEMKQAKKAFKASLKSYLAQFDEKAEIPDVSVILDAFKPVIFQESIVLIGKNKTKVAQTLNVNRGVLSKVLQQYPKPTLNLDEESLS</sequence>
<protein>
    <recommendedName>
        <fullName evidence="3">DNA binding HTH domain-containing protein</fullName>
    </recommendedName>
</protein>
<evidence type="ECO:0000313" key="1">
    <source>
        <dbReference type="EMBL" id="PMF35685.1"/>
    </source>
</evidence>
<accession>A0A2N7CL69</accession>
<reference evidence="2" key="1">
    <citation type="submission" date="2016-07" db="EMBL/GenBank/DDBJ databases">
        <title>Nontailed viruses are major unrecognized killers of bacteria in the ocean.</title>
        <authorList>
            <person name="Kauffman K."/>
            <person name="Hussain F."/>
            <person name="Yang J."/>
            <person name="Arevalo P."/>
            <person name="Brown J."/>
            <person name="Cutler M."/>
            <person name="Kelly L."/>
            <person name="Polz M.F."/>
        </authorList>
    </citation>
    <scope>NUCLEOTIDE SEQUENCE [LARGE SCALE GENOMIC DNA]</scope>
    <source>
        <strain evidence="2">10N.286.54.F3</strain>
    </source>
</reference>
<comment type="caution">
    <text evidence="1">The sequence shown here is derived from an EMBL/GenBank/DDBJ whole genome shotgun (WGS) entry which is preliminary data.</text>
</comment>
<dbReference type="EMBL" id="MCSW01000006">
    <property type="protein sequence ID" value="PMF35685.1"/>
    <property type="molecule type" value="Genomic_DNA"/>
</dbReference>
<dbReference type="AlphaFoldDB" id="A0A2N7CL69"/>